<evidence type="ECO:0000256" key="3">
    <source>
        <dbReference type="ARBA" id="ARBA00008919"/>
    </source>
</evidence>
<accession>A0ABN7RMP6</accession>
<keyword evidence="8" id="KW-1133">Transmembrane helix</keyword>
<feature type="domain" description="Fucosyltransferase C-terminal" evidence="13">
    <location>
        <begin position="248"/>
        <end position="391"/>
    </location>
</feature>
<proteinExistence type="inferred from homology"/>
<dbReference type="InterPro" id="IPR055270">
    <property type="entry name" value="Glyco_tran_10_C"/>
</dbReference>
<sequence length="434" mass="51380">MTGEQMHEKLIQRLSPSERKKWMGKIWGTKMRPQGNREEKVVILGWYENRLIPNQLTRIPSKPFQNYGRELCGECFITNDRDMYETADAVIINNGPLLSFQKAEDERLRKKDPAKRGRSQDEQLKPPSLETRNSSQYWVFVNYESGIKNIDSQQNLQSFTQEFDSSFNITYSYKRDSDIVRGYGSIQKTMRMYFDEVSGKELLSNEQMMEKILKLKNHEKEGLKDFHTEAGLKLHGEGACFENQTKRSFGNMAKSLKYNSDSEDTVIQHMKFYLSFENAYHCTDYISEKFWRNALGALAVPVVFGPHYDDVKQIAPPNSFIHAEQFEEAADLVFYLDYLDKNDNAYMEYHDWRSLRPERIKPLHESHFTLSRDEYDYCRICRLIRAKRAAKINRWYQSVMRFWRFDVHRGCKQDAKYPEYIEKIKKNLVEVPAH</sequence>
<evidence type="ECO:0000256" key="9">
    <source>
        <dbReference type="ARBA" id="ARBA00023136"/>
    </source>
</evidence>
<keyword evidence="10" id="KW-0325">Glycoprotein</keyword>
<dbReference type="InterPro" id="IPR031481">
    <property type="entry name" value="Glyco_tran_10_N"/>
</dbReference>
<evidence type="ECO:0000256" key="8">
    <source>
        <dbReference type="ARBA" id="ARBA00022989"/>
    </source>
</evidence>
<dbReference type="Proteomes" id="UP001158576">
    <property type="component" value="Chromosome PAR"/>
</dbReference>
<keyword evidence="16" id="KW-1185">Reference proteome</keyword>
<feature type="compositionally biased region" description="Basic and acidic residues" evidence="12">
    <location>
        <begin position="103"/>
        <end position="124"/>
    </location>
</feature>
<keyword evidence="7" id="KW-0735">Signal-anchor</keyword>
<evidence type="ECO:0000313" key="16">
    <source>
        <dbReference type="Proteomes" id="UP001158576"/>
    </source>
</evidence>
<gene>
    <name evidence="15" type="ORF">OKIOD_LOCUS181</name>
</gene>
<keyword evidence="4 11" id="KW-0328">Glycosyltransferase</keyword>
<evidence type="ECO:0000259" key="13">
    <source>
        <dbReference type="Pfam" id="PF00852"/>
    </source>
</evidence>
<protein>
    <recommendedName>
        <fullName evidence="11">Fucosyltransferase</fullName>
        <ecNumber evidence="11">2.4.1.-</ecNumber>
    </recommendedName>
</protein>
<dbReference type="EMBL" id="OU015568">
    <property type="protein sequence ID" value="CAG5077064.1"/>
    <property type="molecule type" value="Genomic_DNA"/>
</dbReference>
<dbReference type="Pfam" id="PF00852">
    <property type="entry name" value="Glyco_transf_10"/>
    <property type="match status" value="1"/>
</dbReference>
<dbReference type="Gene3D" id="3.40.50.11660">
    <property type="entry name" value="Glycosyl transferase family 10, C-terminal domain"/>
    <property type="match status" value="1"/>
</dbReference>
<comment type="pathway">
    <text evidence="2">Protein modification; protein glycosylation.</text>
</comment>
<dbReference type="InterPro" id="IPR038577">
    <property type="entry name" value="GT10-like_C_sf"/>
</dbReference>
<keyword evidence="11" id="KW-0333">Golgi apparatus</keyword>
<feature type="region of interest" description="Disordered" evidence="12">
    <location>
        <begin position="103"/>
        <end position="129"/>
    </location>
</feature>
<evidence type="ECO:0000256" key="7">
    <source>
        <dbReference type="ARBA" id="ARBA00022968"/>
    </source>
</evidence>
<evidence type="ECO:0000256" key="6">
    <source>
        <dbReference type="ARBA" id="ARBA00022692"/>
    </source>
</evidence>
<evidence type="ECO:0000256" key="1">
    <source>
        <dbReference type="ARBA" id="ARBA00004167"/>
    </source>
</evidence>
<dbReference type="PANTHER" id="PTHR11929">
    <property type="entry name" value="ALPHA- 1,3 -FUCOSYLTRANSFERASE"/>
    <property type="match status" value="1"/>
</dbReference>
<evidence type="ECO:0000256" key="4">
    <source>
        <dbReference type="ARBA" id="ARBA00022676"/>
    </source>
</evidence>
<evidence type="ECO:0000256" key="12">
    <source>
        <dbReference type="SAM" id="MobiDB-lite"/>
    </source>
</evidence>
<dbReference type="Pfam" id="PF17039">
    <property type="entry name" value="Glyco_tran_10_N"/>
    <property type="match status" value="1"/>
</dbReference>
<dbReference type="InterPro" id="IPR001503">
    <property type="entry name" value="Glyco_trans_10"/>
</dbReference>
<reference evidence="15 16" key="1">
    <citation type="submission" date="2021-04" db="EMBL/GenBank/DDBJ databases">
        <authorList>
            <person name="Bliznina A."/>
        </authorList>
    </citation>
    <scope>NUCLEOTIDE SEQUENCE [LARGE SCALE GENOMIC DNA]</scope>
</reference>
<evidence type="ECO:0000256" key="2">
    <source>
        <dbReference type="ARBA" id="ARBA00004922"/>
    </source>
</evidence>
<evidence type="ECO:0000259" key="14">
    <source>
        <dbReference type="Pfam" id="PF17039"/>
    </source>
</evidence>
<comment type="similarity">
    <text evidence="3 11">Belongs to the glycosyltransferase 10 family.</text>
</comment>
<organism evidence="15 16">
    <name type="scientific">Oikopleura dioica</name>
    <name type="common">Tunicate</name>
    <dbReference type="NCBI Taxonomy" id="34765"/>
    <lineage>
        <taxon>Eukaryota</taxon>
        <taxon>Metazoa</taxon>
        <taxon>Chordata</taxon>
        <taxon>Tunicata</taxon>
        <taxon>Appendicularia</taxon>
        <taxon>Copelata</taxon>
        <taxon>Oikopleuridae</taxon>
        <taxon>Oikopleura</taxon>
    </lineage>
</organism>
<dbReference type="PANTHER" id="PTHR11929:SF145">
    <property type="entry name" value="ALPHA-(1,3)-FUCOSYLTRANSFERASE FUT-1"/>
    <property type="match status" value="1"/>
</dbReference>
<keyword evidence="9" id="KW-0472">Membrane</keyword>
<evidence type="ECO:0000256" key="10">
    <source>
        <dbReference type="ARBA" id="ARBA00023180"/>
    </source>
</evidence>
<evidence type="ECO:0000256" key="5">
    <source>
        <dbReference type="ARBA" id="ARBA00022679"/>
    </source>
</evidence>
<dbReference type="EC" id="2.4.1.-" evidence="11"/>
<evidence type="ECO:0000313" key="15">
    <source>
        <dbReference type="EMBL" id="CAG5077064.1"/>
    </source>
</evidence>
<comment type="subcellular location">
    <subcellularLocation>
        <location evidence="11">Golgi apparatus</location>
        <location evidence="11">Golgi stack membrane</location>
        <topology evidence="11">Single-pass type II membrane protein</topology>
    </subcellularLocation>
    <subcellularLocation>
        <location evidence="1">Membrane</location>
        <topology evidence="1">Single-pass membrane protein</topology>
    </subcellularLocation>
</comment>
<name>A0ABN7RMP6_OIKDI</name>
<dbReference type="SUPFAM" id="SSF53756">
    <property type="entry name" value="UDP-Glycosyltransferase/glycogen phosphorylase"/>
    <property type="match status" value="1"/>
</dbReference>
<feature type="domain" description="Fucosyltransferase N-terminal" evidence="14">
    <location>
        <begin position="39"/>
        <end position="184"/>
    </location>
</feature>
<keyword evidence="6 11" id="KW-0812">Transmembrane</keyword>
<keyword evidence="5 11" id="KW-0808">Transferase</keyword>
<evidence type="ECO:0000256" key="11">
    <source>
        <dbReference type="RuleBase" id="RU003832"/>
    </source>
</evidence>